<organism evidence="3 4">
    <name type="scientific">Penicillium arizonense</name>
    <dbReference type="NCBI Taxonomy" id="1835702"/>
    <lineage>
        <taxon>Eukaryota</taxon>
        <taxon>Fungi</taxon>
        <taxon>Dikarya</taxon>
        <taxon>Ascomycota</taxon>
        <taxon>Pezizomycotina</taxon>
        <taxon>Eurotiomycetes</taxon>
        <taxon>Eurotiomycetidae</taxon>
        <taxon>Eurotiales</taxon>
        <taxon>Aspergillaceae</taxon>
        <taxon>Penicillium</taxon>
    </lineage>
</organism>
<accession>A0A1F5LNQ6</accession>
<keyword evidence="2" id="KW-0812">Transmembrane</keyword>
<evidence type="ECO:0000313" key="3">
    <source>
        <dbReference type="EMBL" id="OGE54852.1"/>
    </source>
</evidence>
<feature type="transmembrane region" description="Helical" evidence="2">
    <location>
        <begin position="89"/>
        <end position="108"/>
    </location>
</feature>
<dbReference type="Proteomes" id="UP000177622">
    <property type="component" value="Unassembled WGS sequence"/>
</dbReference>
<feature type="compositionally biased region" description="Low complexity" evidence="1">
    <location>
        <begin position="65"/>
        <end position="80"/>
    </location>
</feature>
<feature type="compositionally biased region" description="Polar residues" evidence="1">
    <location>
        <begin position="7"/>
        <end position="21"/>
    </location>
</feature>
<dbReference type="OrthoDB" id="4364357at2759"/>
<dbReference type="AlphaFoldDB" id="A0A1F5LNQ6"/>
<feature type="compositionally biased region" description="Pro residues" evidence="1">
    <location>
        <begin position="134"/>
        <end position="158"/>
    </location>
</feature>
<comment type="caution">
    <text evidence="3">The sequence shown here is derived from an EMBL/GenBank/DDBJ whole genome shotgun (WGS) entry which is preliminary data.</text>
</comment>
<name>A0A1F5LNQ6_PENAI</name>
<feature type="region of interest" description="Disordered" evidence="1">
    <location>
        <begin position="1"/>
        <end position="30"/>
    </location>
</feature>
<evidence type="ECO:0000256" key="2">
    <source>
        <dbReference type="SAM" id="Phobius"/>
    </source>
</evidence>
<evidence type="ECO:0000256" key="1">
    <source>
        <dbReference type="SAM" id="MobiDB-lite"/>
    </source>
</evidence>
<sequence length="233" mass="24579">MAPVIHQFTQTIPRPDSTSSALIPGSSGPRTTEVHIRELAVSSSGNSITFTPPASYAFTDDTDSDTSATSKSSSSSSKESGISGPLKGAIAGSIVGAAFLLLLLYCCYRRSPKAAEAHRRSRRSSNISKDSPDPASPEPAPVEPKPAPVAEPAEPPPTKQKKTVRIAPGSTPPPHLHLHPYVRTPVKAKVKLYPDSEEAKGTFSSIERYTMDLGAGAHVRIKRGKTGTPIAFG</sequence>
<proteinExistence type="predicted"/>
<keyword evidence="2" id="KW-0472">Membrane</keyword>
<gene>
    <name evidence="3" type="ORF">PENARI_c005G11641</name>
</gene>
<keyword evidence="4" id="KW-1185">Reference proteome</keyword>
<feature type="region of interest" description="Disordered" evidence="1">
    <location>
        <begin position="57"/>
        <end position="84"/>
    </location>
</feature>
<keyword evidence="2" id="KW-1133">Transmembrane helix</keyword>
<dbReference type="EMBL" id="LXJU01000005">
    <property type="protein sequence ID" value="OGE54852.1"/>
    <property type="molecule type" value="Genomic_DNA"/>
</dbReference>
<feature type="region of interest" description="Disordered" evidence="1">
    <location>
        <begin position="115"/>
        <end position="179"/>
    </location>
</feature>
<reference evidence="3 4" key="1">
    <citation type="journal article" date="2016" name="Sci. Rep.">
        <title>Penicillium arizonense, a new, genome sequenced fungal species, reveals a high chemical diversity in secreted metabolites.</title>
        <authorList>
            <person name="Grijseels S."/>
            <person name="Nielsen J.C."/>
            <person name="Randelovic M."/>
            <person name="Nielsen J."/>
            <person name="Nielsen K.F."/>
            <person name="Workman M."/>
            <person name="Frisvad J.C."/>
        </authorList>
    </citation>
    <scope>NUCLEOTIDE SEQUENCE [LARGE SCALE GENOMIC DNA]</scope>
    <source>
        <strain evidence="3 4">CBS 141311</strain>
    </source>
</reference>
<dbReference type="GeneID" id="34574789"/>
<protein>
    <submittedName>
        <fullName evidence="3">Uncharacterized protein</fullName>
    </submittedName>
</protein>
<evidence type="ECO:0000313" key="4">
    <source>
        <dbReference type="Proteomes" id="UP000177622"/>
    </source>
</evidence>
<dbReference type="RefSeq" id="XP_022490282.1">
    <property type="nucleotide sequence ID" value="XM_022630055.1"/>
</dbReference>